<comment type="caution">
    <text evidence="3">The sequence shown here is derived from an EMBL/GenBank/DDBJ whole genome shotgun (WGS) entry which is preliminary data.</text>
</comment>
<name>A0A834LW16_RHOSS</name>
<feature type="region of interest" description="Disordered" evidence="1">
    <location>
        <begin position="542"/>
        <end position="568"/>
    </location>
</feature>
<feature type="compositionally biased region" description="Polar residues" evidence="1">
    <location>
        <begin position="328"/>
        <end position="341"/>
    </location>
</feature>
<sequence length="1137" mass="128060">MNSRDNLCKEGEVGYYNDRNTLLVNHPRLISNWAQRNNHEQSWNRKRSEFGGSRMGIEVVDFEMPMGDFNGSLKPRSMLDQWDGEIDEPVAFQRKRFPIPYADEGPSNHQRGFLHGYAEQKRIHHDYDRPSRVDILENERVELIRKLDELKDQIIRCGDLSHFTEKPRERLSPPPPVLPNNYFGDNAYVQVSPTRFNIVSIQPFAPDKYVPEPLYFSPNSQPVRRTNRSGLDEQDFSSRLMEISNEIVVYDSSTLPQRPRKPPHQPPPEYLMQPYHDHFSGQHMACNRSTLASRQHETFSPQIACSCLRCYDMNRKFPPQGPPKLYNSRDSNWSPESSVIRNPKTRSSIEIDLGMGGDAHRNPTRVVAAHGSERACHPVLGGAPFLTCCSCFGLLKLPRKLVLKGKNQQKVRCGACSAILLVDVKKKRVIVTVSKLLEQVSAEGDDGSGEKLSENLQSSQNHSNAGVMDSWSDEFDNSGYKFPLTDTEVTKPNVYSSYQSLNFAESIVRKEPLSSTSSFPEDEHSPDPVIFQRKISISSTIPLKDDVPLPFPDSLDQNESKNDSSCNVVSRCEDQEKVILNGRTSRQNSVEDVSVATRIEVPSRELLNSSVSQDSAVVRKEEGHPTLSRQSVETERSDDYYNSDYKSRLTDTEVTEANVSSSDQRQNFVESIEREEPLSSTSRFSEDKHSPETMIFPRNISFSSDVPTKDDEPSLLSDSLDQNEPHNDSSSDAVSSYEDQQKVILNRSNPQQNSVEDVSVATEIEVPSQELLDSSMSQDSAVVRKENCPRINRLVSNASTVYFSFSSRSVEIESPDDTDNSDYEFQLTDSKVTEANVLASDQSQNFTEFIERKEPLSSTSSFSKDDHSPDNVIFQRDISFFSHVTQKDVGPLPFSDSLDHNEPNNYFSSNVVSRYEDQQKAILNRSTPQQNSVEDVLVETEIGFPSQKLLDSSMPQDSAAVRKDEDCPRMNKLVSNASAVYFSCSSQSVETERPNAFVNGQPISDRAVKKAENLAGPIEPGNYWYDYQGGFWGVMGQPCLGIIPPFIEEFRYPMPENCAAGNTGVFVNGRELNQKDLDLLAGRGLPTTRDRYYIIEICGTVLDENTGEKLHSLGKLAPTVRRTKQGFGMKTPRALAQ</sequence>
<dbReference type="InterPro" id="IPR040244">
    <property type="entry name" value="EDR4-like"/>
</dbReference>
<dbReference type="PANTHER" id="PTHR31105">
    <property type="entry name" value="EXTRA-LARGE G-PROTEIN-LIKE"/>
    <property type="match status" value="1"/>
</dbReference>
<protein>
    <recommendedName>
        <fullName evidence="2">Probable zinc-ribbon domain-containing protein</fullName>
    </recommendedName>
</protein>
<accession>A0A834LW16</accession>
<feature type="compositionally biased region" description="Basic and acidic residues" evidence="1">
    <location>
        <begin position="632"/>
        <end position="651"/>
    </location>
</feature>
<dbReference type="OrthoDB" id="2020426at2759"/>
<organism evidence="3 4">
    <name type="scientific">Rhododendron simsii</name>
    <name type="common">Sims's rhododendron</name>
    <dbReference type="NCBI Taxonomy" id="118357"/>
    <lineage>
        <taxon>Eukaryota</taxon>
        <taxon>Viridiplantae</taxon>
        <taxon>Streptophyta</taxon>
        <taxon>Embryophyta</taxon>
        <taxon>Tracheophyta</taxon>
        <taxon>Spermatophyta</taxon>
        <taxon>Magnoliopsida</taxon>
        <taxon>eudicotyledons</taxon>
        <taxon>Gunneridae</taxon>
        <taxon>Pentapetalae</taxon>
        <taxon>asterids</taxon>
        <taxon>Ericales</taxon>
        <taxon>Ericaceae</taxon>
        <taxon>Ericoideae</taxon>
        <taxon>Rhodoreae</taxon>
        <taxon>Rhododendron</taxon>
    </lineage>
</organism>
<dbReference type="GO" id="GO:1900150">
    <property type="term" value="P:regulation of defense response to fungus"/>
    <property type="evidence" value="ECO:0007669"/>
    <property type="project" value="InterPro"/>
</dbReference>
<feature type="compositionally biased region" description="Polar residues" evidence="1">
    <location>
        <begin position="454"/>
        <end position="464"/>
    </location>
</feature>
<dbReference type="Pfam" id="PF11331">
    <property type="entry name" value="Zn_ribbon_12"/>
    <property type="match status" value="1"/>
</dbReference>
<evidence type="ECO:0000259" key="2">
    <source>
        <dbReference type="Pfam" id="PF11331"/>
    </source>
</evidence>
<dbReference type="Proteomes" id="UP000626092">
    <property type="component" value="Unassembled WGS sequence"/>
</dbReference>
<feature type="region of interest" description="Disordered" evidence="1">
    <location>
        <begin position="443"/>
        <end position="468"/>
    </location>
</feature>
<feature type="domain" description="Probable zinc-ribbon" evidence="2">
    <location>
        <begin position="380"/>
        <end position="422"/>
    </location>
</feature>
<dbReference type="AlphaFoldDB" id="A0A834LW16"/>
<evidence type="ECO:0000256" key="1">
    <source>
        <dbReference type="SAM" id="MobiDB-lite"/>
    </source>
</evidence>
<dbReference type="EMBL" id="WJXA01000002">
    <property type="protein sequence ID" value="KAF7150630.1"/>
    <property type="molecule type" value="Genomic_DNA"/>
</dbReference>
<gene>
    <name evidence="3" type="ORF">RHSIM_Rhsim02G0241200</name>
</gene>
<evidence type="ECO:0000313" key="4">
    <source>
        <dbReference type="Proteomes" id="UP000626092"/>
    </source>
</evidence>
<evidence type="ECO:0000313" key="3">
    <source>
        <dbReference type="EMBL" id="KAF7150630.1"/>
    </source>
</evidence>
<dbReference type="PANTHER" id="PTHR31105:SF42">
    <property type="entry name" value="OS02G0258300 PROTEIN"/>
    <property type="match status" value="1"/>
</dbReference>
<feature type="region of interest" description="Disordered" evidence="1">
    <location>
        <begin position="607"/>
        <end position="738"/>
    </location>
</feature>
<reference evidence="3" key="1">
    <citation type="submission" date="2019-11" db="EMBL/GenBank/DDBJ databases">
        <authorList>
            <person name="Liu Y."/>
            <person name="Hou J."/>
            <person name="Li T.-Q."/>
            <person name="Guan C.-H."/>
            <person name="Wu X."/>
            <person name="Wu H.-Z."/>
            <person name="Ling F."/>
            <person name="Zhang R."/>
            <person name="Shi X.-G."/>
            <person name="Ren J.-P."/>
            <person name="Chen E.-F."/>
            <person name="Sun J.-M."/>
        </authorList>
    </citation>
    <scope>NUCLEOTIDE SEQUENCE</scope>
    <source>
        <strain evidence="3">Adult_tree_wgs_1</strain>
        <tissue evidence="3">Leaves</tissue>
    </source>
</reference>
<feature type="region of interest" description="Disordered" evidence="1">
    <location>
        <begin position="321"/>
        <end position="341"/>
    </location>
</feature>
<feature type="compositionally biased region" description="Polar residues" evidence="1">
    <location>
        <begin position="655"/>
        <end position="669"/>
    </location>
</feature>
<keyword evidence="4" id="KW-1185">Reference proteome</keyword>
<proteinExistence type="predicted"/>
<dbReference type="InterPro" id="IPR021480">
    <property type="entry name" value="Zinc_ribbon_12"/>
</dbReference>